<keyword evidence="2" id="KW-1185">Reference proteome</keyword>
<dbReference type="AlphaFoldDB" id="S0FUP3"/>
<comment type="caution">
    <text evidence="1">The sequence shown here is derived from an EMBL/GenBank/DDBJ whole genome shotgun (WGS) entry which is preliminary data.</text>
</comment>
<protein>
    <submittedName>
        <fullName evidence="1">Uncharacterized protein</fullName>
    </submittedName>
</protein>
<dbReference type="Pfam" id="PF14281">
    <property type="entry name" value="PDDEXK_4"/>
    <property type="match status" value="1"/>
</dbReference>
<sequence length="252" mass="28857">MEDQILSNVQNVLNRYSDIRNKILVEADQVVNRFNTLGISAEFEKYLNQHLKFAETVLEKFKDKGLSRFDLFRLAGFTASEENFSNAVAAILDPNRPHQLGKKPLQSVLKKILERNQDQISILSAVSDSKTIQVRRELNLGSTIPDILVESDKFIIFIENKIRHGKETLNSNSHKQTDRQWKELERRGKSLGVPDNCKLGIFLTPEGKLPANNNFVRLSVSEFVEAIDDLLKTESTEYNNTIKAFLQFYKLS</sequence>
<organism evidence="1 2">
    <name type="scientific">Desulfotignum phosphitoxidans DSM 13687</name>
    <dbReference type="NCBI Taxonomy" id="1286635"/>
    <lineage>
        <taxon>Bacteria</taxon>
        <taxon>Pseudomonadati</taxon>
        <taxon>Thermodesulfobacteriota</taxon>
        <taxon>Desulfobacteria</taxon>
        <taxon>Desulfobacterales</taxon>
        <taxon>Desulfobacteraceae</taxon>
        <taxon>Desulfotignum</taxon>
    </lineage>
</organism>
<dbReference type="Proteomes" id="UP000014216">
    <property type="component" value="Unassembled WGS sequence"/>
</dbReference>
<dbReference type="EMBL" id="APJX01000008">
    <property type="protein sequence ID" value="EMS78430.1"/>
    <property type="molecule type" value="Genomic_DNA"/>
</dbReference>
<gene>
    <name evidence="1" type="ORF">Dpo_8c00970</name>
</gene>
<name>S0FUP3_9BACT</name>
<dbReference type="RefSeq" id="WP_006967506.1">
    <property type="nucleotide sequence ID" value="NZ_APJX01000008.1"/>
</dbReference>
<accession>S0FUP3</accession>
<evidence type="ECO:0000313" key="2">
    <source>
        <dbReference type="Proteomes" id="UP000014216"/>
    </source>
</evidence>
<evidence type="ECO:0000313" key="1">
    <source>
        <dbReference type="EMBL" id="EMS78430.1"/>
    </source>
</evidence>
<dbReference type="OrthoDB" id="6346224at2"/>
<proteinExistence type="predicted"/>
<dbReference type="InterPro" id="IPR029470">
    <property type="entry name" value="PDDEXK_4"/>
</dbReference>
<reference evidence="1 2" key="1">
    <citation type="journal article" date="2013" name="Genome Announc.">
        <title>Draft Genome Sequence of Desulfotignum phosphitoxidans DSM 13687 Strain FiPS-3.</title>
        <authorList>
            <person name="Poehlein A."/>
            <person name="Daniel R."/>
            <person name="Simeonova D.D."/>
        </authorList>
    </citation>
    <scope>NUCLEOTIDE SEQUENCE [LARGE SCALE GENOMIC DNA]</scope>
    <source>
        <strain evidence="1 2">DSM 13687</strain>
    </source>
</reference>